<feature type="transmembrane region" description="Helical" evidence="1">
    <location>
        <begin position="12"/>
        <end position="31"/>
    </location>
</feature>
<accession>A0A418PLR8</accession>
<comment type="caution">
    <text evidence="2">The sequence shown here is derived from an EMBL/GenBank/DDBJ whole genome shotgun (WGS) entry which is preliminary data.</text>
</comment>
<keyword evidence="3" id="KW-1185">Reference proteome</keyword>
<sequence length="102" mass="11566">MLYEVIQSDWFWPAVGISLAGYYVWVILTYFRSGIIKGISTINGDQTSSKSKVKLQLSWDELAMGFALHRRLLADPRSALDTEERALLGKSPFKELIQQTTV</sequence>
<dbReference type="RefSeq" id="WP_119479617.1">
    <property type="nucleotide sequence ID" value="NZ_QXML01000017.1"/>
</dbReference>
<reference evidence="2 3" key="1">
    <citation type="submission" date="2018-09" db="EMBL/GenBank/DDBJ databases">
        <authorList>
            <person name="Wang X."/>
            <person name="Du Z."/>
        </authorList>
    </citation>
    <scope>NUCLEOTIDE SEQUENCE [LARGE SCALE GENOMIC DNA]</scope>
    <source>
        <strain evidence="2 3">N3</strain>
    </source>
</reference>
<keyword evidence="1" id="KW-1133">Transmembrane helix</keyword>
<evidence type="ECO:0000313" key="3">
    <source>
        <dbReference type="Proteomes" id="UP000283522"/>
    </source>
</evidence>
<dbReference type="AlphaFoldDB" id="A0A418PLR8"/>
<gene>
    <name evidence="2" type="ORF">D0X99_19815</name>
</gene>
<dbReference type="Proteomes" id="UP000283522">
    <property type="component" value="Unassembled WGS sequence"/>
</dbReference>
<keyword evidence="1" id="KW-0472">Membrane</keyword>
<name>A0A418PLR8_9BACT</name>
<evidence type="ECO:0000256" key="1">
    <source>
        <dbReference type="SAM" id="Phobius"/>
    </source>
</evidence>
<organism evidence="2 3">
    <name type="scientific">Algoriphagus lacus</name>
    <dbReference type="NCBI Taxonomy" id="2056311"/>
    <lineage>
        <taxon>Bacteria</taxon>
        <taxon>Pseudomonadati</taxon>
        <taxon>Bacteroidota</taxon>
        <taxon>Cytophagia</taxon>
        <taxon>Cytophagales</taxon>
        <taxon>Cyclobacteriaceae</taxon>
        <taxon>Algoriphagus</taxon>
    </lineage>
</organism>
<evidence type="ECO:0000313" key="2">
    <source>
        <dbReference type="EMBL" id="RIW12103.1"/>
    </source>
</evidence>
<dbReference type="OrthoDB" id="828262at2"/>
<protein>
    <submittedName>
        <fullName evidence="2">Uncharacterized protein</fullName>
    </submittedName>
</protein>
<keyword evidence="1" id="KW-0812">Transmembrane</keyword>
<proteinExistence type="predicted"/>
<dbReference type="EMBL" id="QXML01000017">
    <property type="protein sequence ID" value="RIW12103.1"/>
    <property type="molecule type" value="Genomic_DNA"/>
</dbReference>